<dbReference type="PANTHER" id="PTHR31769">
    <property type="entry name" value="OS07G0462200 PROTEIN-RELATED"/>
    <property type="match status" value="1"/>
</dbReference>
<sequence>MGKHLYCFFLILSLGLVSFISCVIAESKKAKEEDLRVENEQCYLPQSPAFGFGIAALVCLIIGQLVGNLVVCPNFKAKKPLHIPKTLLVLSW</sequence>
<evidence type="ECO:0000256" key="1">
    <source>
        <dbReference type="SAM" id="Phobius"/>
    </source>
</evidence>
<dbReference type="InterPro" id="IPR052222">
    <property type="entry name" value="DESIGUAL"/>
</dbReference>
<evidence type="ECO:0000256" key="2">
    <source>
        <dbReference type="SAM" id="SignalP"/>
    </source>
</evidence>
<feature type="transmembrane region" description="Helical" evidence="1">
    <location>
        <begin position="49"/>
        <end position="71"/>
    </location>
</feature>
<dbReference type="AlphaFoldDB" id="A0A9Q0GBU9"/>
<dbReference type="Proteomes" id="UP001141552">
    <property type="component" value="Unassembled WGS sequence"/>
</dbReference>
<evidence type="ECO:0000313" key="3">
    <source>
        <dbReference type="EMBL" id="KAJ4847353.1"/>
    </source>
</evidence>
<keyword evidence="1" id="KW-0472">Membrane</keyword>
<name>A0A9Q0GBU9_9ROSI</name>
<accession>A0A9Q0GBU9</accession>
<reference evidence="3" key="2">
    <citation type="journal article" date="2023" name="Plants (Basel)">
        <title>Annotation of the Turnera subulata (Passifloraceae) Draft Genome Reveals the S-Locus Evolved after the Divergence of Turneroideae from Passifloroideae in a Stepwise Manner.</title>
        <authorList>
            <person name="Henning P.M."/>
            <person name="Roalson E.H."/>
            <person name="Mir W."/>
            <person name="McCubbin A.G."/>
            <person name="Shore J.S."/>
        </authorList>
    </citation>
    <scope>NUCLEOTIDE SEQUENCE</scope>
    <source>
        <strain evidence="3">F60SS</strain>
    </source>
</reference>
<dbReference type="OrthoDB" id="1877293at2759"/>
<keyword evidence="1" id="KW-1133">Transmembrane helix</keyword>
<organism evidence="3 4">
    <name type="scientific">Turnera subulata</name>
    <dbReference type="NCBI Taxonomy" id="218843"/>
    <lineage>
        <taxon>Eukaryota</taxon>
        <taxon>Viridiplantae</taxon>
        <taxon>Streptophyta</taxon>
        <taxon>Embryophyta</taxon>
        <taxon>Tracheophyta</taxon>
        <taxon>Spermatophyta</taxon>
        <taxon>Magnoliopsida</taxon>
        <taxon>eudicotyledons</taxon>
        <taxon>Gunneridae</taxon>
        <taxon>Pentapetalae</taxon>
        <taxon>rosids</taxon>
        <taxon>fabids</taxon>
        <taxon>Malpighiales</taxon>
        <taxon>Passifloraceae</taxon>
        <taxon>Turnera</taxon>
    </lineage>
</organism>
<keyword evidence="1" id="KW-0812">Transmembrane</keyword>
<gene>
    <name evidence="3" type="ORF">Tsubulata_005586</name>
</gene>
<feature type="signal peptide" evidence="2">
    <location>
        <begin position="1"/>
        <end position="25"/>
    </location>
</feature>
<reference evidence="3" key="1">
    <citation type="submission" date="2022-02" db="EMBL/GenBank/DDBJ databases">
        <authorList>
            <person name="Henning P.M."/>
            <person name="McCubbin A.G."/>
            <person name="Shore J.S."/>
        </authorList>
    </citation>
    <scope>NUCLEOTIDE SEQUENCE</scope>
    <source>
        <strain evidence="3">F60SS</strain>
        <tissue evidence="3">Leaves</tissue>
    </source>
</reference>
<feature type="chain" id="PRO_5040189512" evidence="2">
    <location>
        <begin position="26"/>
        <end position="92"/>
    </location>
</feature>
<keyword evidence="2" id="KW-0732">Signal</keyword>
<evidence type="ECO:0000313" key="4">
    <source>
        <dbReference type="Proteomes" id="UP001141552"/>
    </source>
</evidence>
<dbReference type="EMBL" id="JAKUCV010001184">
    <property type="protein sequence ID" value="KAJ4847353.1"/>
    <property type="molecule type" value="Genomic_DNA"/>
</dbReference>
<comment type="caution">
    <text evidence="3">The sequence shown here is derived from an EMBL/GenBank/DDBJ whole genome shotgun (WGS) entry which is preliminary data.</text>
</comment>
<protein>
    <submittedName>
        <fullName evidence="3">Uncharacterized protein</fullName>
    </submittedName>
</protein>
<keyword evidence="4" id="KW-1185">Reference proteome</keyword>
<proteinExistence type="predicted"/>
<dbReference type="PROSITE" id="PS51257">
    <property type="entry name" value="PROKAR_LIPOPROTEIN"/>
    <property type="match status" value="1"/>
</dbReference>